<dbReference type="AlphaFoldDB" id="A0A2M8IUR1"/>
<keyword evidence="12" id="KW-1185">Reference proteome</keyword>
<evidence type="ECO:0000256" key="9">
    <source>
        <dbReference type="ARBA" id="ARBA00031501"/>
    </source>
</evidence>
<evidence type="ECO:0000256" key="3">
    <source>
        <dbReference type="ARBA" id="ARBA00012560"/>
    </source>
</evidence>
<name>A0A2M8IUR1_9RHOB</name>
<protein>
    <recommendedName>
        <fullName evidence="4 10">4-alpha-glucanotransferase</fullName>
        <ecNumber evidence="3 10">2.4.1.25</ecNumber>
    </recommendedName>
    <alternativeName>
        <fullName evidence="8 10">Amylomaltase</fullName>
    </alternativeName>
    <alternativeName>
        <fullName evidence="9 10">Disproportionating enzyme</fullName>
    </alternativeName>
</protein>
<dbReference type="SUPFAM" id="SSF51445">
    <property type="entry name" value="(Trans)glycosidases"/>
    <property type="match status" value="1"/>
</dbReference>
<evidence type="ECO:0000256" key="8">
    <source>
        <dbReference type="ARBA" id="ARBA00031423"/>
    </source>
</evidence>
<dbReference type="GO" id="GO:0004134">
    <property type="term" value="F:4-alpha-glucanotransferase activity"/>
    <property type="evidence" value="ECO:0007669"/>
    <property type="project" value="UniProtKB-EC"/>
</dbReference>
<dbReference type="EMBL" id="PGTB01000210">
    <property type="protein sequence ID" value="PJE34262.1"/>
    <property type="molecule type" value="Genomic_DNA"/>
</dbReference>
<keyword evidence="5 10" id="KW-0328">Glycosyltransferase</keyword>
<evidence type="ECO:0000313" key="11">
    <source>
        <dbReference type="EMBL" id="PJE34262.1"/>
    </source>
</evidence>
<dbReference type="InterPro" id="IPR003385">
    <property type="entry name" value="Glyco_hydro_77"/>
</dbReference>
<organism evidence="11 12">
    <name type="scientific">Pseudooceanicola lipolyticus</name>
    <dbReference type="NCBI Taxonomy" id="2029104"/>
    <lineage>
        <taxon>Bacteria</taxon>
        <taxon>Pseudomonadati</taxon>
        <taxon>Pseudomonadota</taxon>
        <taxon>Alphaproteobacteria</taxon>
        <taxon>Rhodobacterales</taxon>
        <taxon>Paracoccaceae</taxon>
        <taxon>Pseudooceanicola</taxon>
    </lineage>
</organism>
<evidence type="ECO:0000256" key="7">
    <source>
        <dbReference type="ARBA" id="ARBA00023277"/>
    </source>
</evidence>
<evidence type="ECO:0000256" key="2">
    <source>
        <dbReference type="ARBA" id="ARBA00005684"/>
    </source>
</evidence>
<dbReference type="NCBIfam" id="TIGR00217">
    <property type="entry name" value="malQ"/>
    <property type="match status" value="1"/>
</dbReference>
<dbReference type="PANTHER" id="PTHR32438">
    <property type="entry name" value="4-ALPHA-GLUCANOTRANSFERASE DPE1, CHLOROPLASTIC/AMYLOPLASTIC"/>
    <property type="match status" value="1"/>
</dbReference>
<dbReference type="EC" id="2.4.1.25" evidence="3 10"/>
<evidence type="ECO:0000256" key="5">
    <source>
        <dbReference type="ARBA" id="ARBA00022676"/>
    </source>
</evidence>
<comment type="similarity">
    <text evidence="2 10">Belongs to the disproportionating enzyme family.</text>
</comment>
<gene>
    <name evidence="11" type="primary">malQ</name>
    <name evidence="11" type="ORF">CVM52_23220</name>
</gene>
<dbReference type="Gene3D" id="3.20.20.80">
    <property type="entry name" value="Glycosidases"/>
    <property type="match status" value="1"/>
</dbReference>
<dbReference type="Proteomes" id="UP000231553">
    <property type="component" value="Unassembled WGS sequence"/>
</dbReference>
<evidence type="ECO:0000256" key="1">
    <source>
        <dbReference type="ARBA" id="ARBA00000439"/>
    </source>
</evidence>
<evidence type="ECO:0000256" key="4">
    <source>
        <dbReference type="ARBA" id="ARBA00020295"/>
    </source>
</evidence>
<proteinExistence type="inferred from homology"/>
<comment type="catalytic activity">
    <reaction evidence="1 10">
        <text>Transfers a segment of a (1-&gt;4)-alpha-D-glucan to a new position in an acceptor, which may be glucose or a (1-&gt;4)-alpha-D-glucan.</text>
        <dbReference type="EC" id="2.4.1.25"/>
    </reaction>
</comment>
<dbReference type="InterPro" id="IPR017853">
    <property type="entry name" value="GH"/>
</dbReference>
<dbReference type="Pfam" id="PF02446">
    <property type="entry name" value="Glyco_hydro_77"/>
    <property type="match status" value="1"/>
</dbReference>
<keyword evidence="6 10" id="KW-0808">Transferase</keyword>
<evidence type="ECO:0000256" key="6">
    <source>
        <dbReference type="ARBA" id="ARBA00022679"/>
    </source>
</evidence>
<dbReference type="PANTHER" id="PTHR32438:SF5">
    <property type="entry name" value="4-ALPHA-GLUCANOTRANSFERASE DPE1, CHLOROPLASTIC_AMYLOPLASTIC"/>
    <property type="match status" value="1"/>
</dbReference>
<keyword evidence="7 10" id="KW-0119">Carbohydrate metabolism</keyword>
<reference evidence="11 12" key="1">
    <citation type="journal article" date="2018" name="Int. J. Syst. Evol. Microbiol.">
        <title>Pseudooceanicola lipolyticus sp. nov., a marine alphaproteobacterium, reclassification of Oceanicola flagellatus as Pseudooceanicola flagellatus comb. nov. and emended description of the genus Pseudooceanicola.</title>
        <authorList>
            <person name="Huang M.-M."/>
            <person name="Guo L.-L."/>
            <person name="Wu Y.-H."/>
            <person name="Lai Q.-L."/>
            <person name="Shao Z.-Z."/>
            <person name="Wang C.-S."/>
            <person name="Wu M."/>
            <person name="Xu X.-W."/>
        </authorList>
    </citation>
    <scope>NUCLEOTIDE SEQUENCE [LARGE SCALE GENOMIC DNA]</scope>
    <source>
        <strain evidence="11 12">157</strain>
    </source>
</reference>
<sequence length="518" mass="55875">MPLPPRAWGVTLPLSGLRPPRLGGIGDYADLGRVARAVGTAGGDFVGLNPVHAGFPAAQDTFSPYMPSHRRRLNVIHIPTGQPSADQAKLVDFAAAIPEKLAQLRADWAKRDTAEPAFHAFRDREGAALERFALHQVLSDRHGAYWRDWPAELQDPDSPAVRAAARDLAAEMAFHAWLQWRAHEALSAAAQHATRAGMRFGLYLDLAAGTHPHGAETWEDRVSFARGVSLGAPPDAFAPQGQSWNLAPFSPQGLVASGFAALAESLRAQFRYAGLIRIDHVLGFERAFWVPEGGLPGAYVQMPRDALLAVIRLEAARAGATVVGEDLGIIPAGMQQQLAASGILGYRLMMFEDSGGMFHPPDTYTEAALASFGTHDLPTWKGWRAGADIDTRERIGLTGAEAAAQARAERNARKAALDRAIAAATSPGTLTGSPEAMIGFLGVSRSRLVAVQAEDLFGLETQANLPGTVREYPNWRLRLPVAPADWADDERLTRTAGILCQSGRQRDQDEKIHSDQTD</sequence>
<evidence type="ECO:0000313" key="12">
    <source>
        <dbReference type="Proteomes" id="UP000231553"/>
    </source>
</evidence>
<accession>A0A2M8IUR1</accession>
<evidence type="ECO:0000256" key="10">
    <source>
        <dbReference type="RuleBase" id="RU361207"/>
    </source>
</evidence>
<dbReference type="GO" id="GO:0005975">
    <property type="term" value="P:carbohydrate metabolic process"/>
    <property type="evidence" value="ECO:0007669"/>
    <property type="project" value="InterPro"/>
</dbReference>
<dbReference type="OrthoDB" id="9763489at2"/>
<comment type="caution">
    <text evidence="11">The sequence shown here is derived from an EMBL/GenBank/DDBJ whole genome shotgun (WGS) entry which is preliminary data.</text>
</comment>